<evidence type="ECO:0000256" key="1">
    <source>
        <dbReference type="ARBA" id="ARBA00009437"/>
    </source>
</evidence>
<proteinExistence type="inferred from homology"/>
<dbReference type="AlphaFoldDB" id="A0A103RQM2"/>
<dbReference type="Proteomes" id="UP000064029">
    <property type="component" value="Unassembled WGS sequence"/>
</dbReference>
<keyword evidence="2" id="KW-0805">Transcription regulation</keyword>
<dbReference type="Gene3D" id="1.10.10.10">
    <property type="entry name" value="Winged helix-like DNA-binding domain superfamily/Winged helix DNA-binding domain"/>
    <property type="match status" value="1"/>
</dbReference>
<evidence type="ECO:0000256" key="2">
    <source>
        <dbReference type="ARBA" id="ARBA00023015"/>
    </source>
</evidence>
<dbReference type="InterPro" id="IPR036390">
    <property type="entry name" value="WH_DNA-bd_sf"/>
</dbReference>
<dbReference type="FunFam" id="1.10.10.10:FF:000001">
    <property type="entry name" value="LysR family transcriptional regulator"/>
    <property type="match status" value="1"/>
</dbReference>
<dbReference type="Pfam" id="PF03466">
    <property type="entry name" value="LysR_substrate"/>
    <property type="match status" value="1"/>
</dbReference>
<protein>
    <submittedName>
        <fullName evidence="6">LysR family transcriptional regulator</fullName>
    </submittedName>
</protein>
<dbReference type="Pfam" id="PF00126">
    <property type="entry name" value="HTH_1"/>
    <property type="match status" value="1"/>
</dbReference>
<dbReference type="Gene3D" id="3.40.190.10">
    <property type="entry name" value="Periplasmic binding protein-like II"/>
    <property type="match status" value="2"/>
</dbReference>
<dbReference type="GO" id="GO:0003700">
    <property type="term" value="F:DNA-binding transcription factor activity"/>
    <property type="evidence" value="ECO:0007669"/>
    <property type="project" value="InterPro"/>
</dbReference>
<dbReference type="PANTHER" id="PTHR30579">
    <property type="entry name" value="TRANSCRIPTIONAL REGULATOR"/>
    <property type="match status" value="1"/>
</dbReference>
<organism evidence="6 7">
    <name type="scientific">Burkholderia ubonensis</name>
    <dbReference type="NCBI Taxonomy" id="101571"/>
    <lineage>
        <taxon>Bacteria</taxon>
        <taxon>Pseudomonadati</taxon>
        <taxon>Pseudomonadota</taxon>
        <taxon>Betaproteobacteria</taxon>
        <taxon>Burkholderiales</taxon>
        <taxon>Burkholderiaceae</taxon>
        <taxon>Burkholderia</taxon>
        <taxon>Burkholderia cepacia complex</taxon>
    </lineage>
</organism>
<keyword evidence="4" id="KW-0804">Transcription</keyword>
<evidence type="ECO:0000256" key="4">
    <source>
        <dbReference type="ARBA" id="ARBA00023163"/>
    </source>
</evidence>
<comment type="similarity">
    <text evidence="1">Belongs to the LysR transcriptional regulatory family.</text>
</comment>
<evidence type="ECO:0000256" key="3">
    <source>
        <dbReference type="ARBA" id="ARBA00023125"/>
    </source>
</evidence>
<dbReference type="InterPro" id="IPR005119">
    <property type="entry name" value="LysR_subst-bd"/>
</dbReference>
<reference evidence="6 7" key="1">
    <citation type="submission" date="2015-11" db="EMBL/GenBank/DDBJ databases">
        <title>Expanding the genomic diversity of Burkholderia species for the development of highly accurate diagnostics.</title>
        <authorList>
            <person name="Sahl J."/>
            <person name="Keim P."/>
            <person name="Wagner D."/>
        </authorList>
    </citation>
    <scope>NUCLEOTIDE SEQUENCE [LARGE SCALE GENOMIC DNA]</scope>
    <source>
        <strain evidence="6 7">MSMB2036</strain>
    </source>
</reference>
<gene>
    <name evidence="6" type="ORF">WJ33_19390</name>
</gene>
<name>A0A103RQM2_9BURK</name>
<dbReference type="InterPro" id="IPR050176">
    <property type="entry name" value="LTTR"/>
</dbReference>
<sequence length="296" mass="31218">MRAISIHNAGMPRNLDIALLRAFVTVADRGSMTAAGHLLHLTQGAVSQQIARLEALSGPLFVREYRDLRLTAAGERMLGHARRLLDVHDALWTDLTAGAVDGVVRLGAPQDLVGARLGPILKGYAQAHPQVELALTCAASPTLLLALERGEIDVALIEAPAGASSGECIAVERLVWVGARGGSAYRMQPLPVSMVDETCGFRQVVLDALRERGRAWRTVFENGSIDATAATVRSDLAVTAWLASTVPEGLDVLPPESGLPELPGFAINLHVARGQGAAAVGELARCLKEGLGRQAA</sequence>
<dbReference type="PROSITE" id="PS50931">
    <property type="entry name" value="HTH_LYSR"/>
    <property type="match status" value="1"/>
</dbReference>
<evidence type="ECO:0000259" key="5">
    <source>
        <dbReference type="PROSITE" id="PS50931"/>
    </source>
</evidence>
<accession>A0A103RQM2</accession>
<dbReference type="PANTHER" id="PTHR30579:SF7">
    <property type="entry name" value="HTH-TYPE TRANSCRIPTIONAL REGULATOR LRHA-RELATED"/>
    <property type="match status" value="1"/>
</dbReference>
<dbReference type="EMBL" id="LOXM01000065">
    <property type="protein sequence ID" value="KVG72157.1"/>
    <property type="molecule type" value="Genomic_DNA"/>
</dbReference>
<dbReference type="InterPro" id="IPR000847">
    <property type="entry name" value="LysR_HTH_N"/>
</dbReference>
<dbReference type="GO" id="GO:0003677">
    <property type="term" value="F:DNA binding"/>
    <property type="evidence" value="ECO:0007669"/>
    <property type="project" value="UniProtKB-KW"/>
</dbReference>
<dbReference type="InterPro" id="IPR036388">
    <property type="entry name" value="WH-like_DNA-bd_sf"/>
</dbReference>
<dbReference type="SUPFAM" id="SSF53850">
    <property type="entry name" value="Periplasmic binding protein-like II"/>
    <property type="match status" value="1"/>
</dbReference>
<feature type="domain" description="HTH lysR-type" evidence="5">
    <location>
        <begin position="15"/>
        <end position="71"/>
    </location>
</feature>
<keyword evidence="3" id="KW-0238">DNA-binding</keyword>
<comment type="caution">
    <text evidence="6">The sequence shown here is derived from an EMBL/GenBank/DDBJ whole genome shotgun (WGS) entry which is preliminary data.</text>
</comment>
<evidence type="ECO:0000313" key="7">
    <source>
        <dbReference type="Proteomes" id="UP000064029"/>
    </source>
</evidence>
<dbReference type="SUPFAM" id="SSF46785">
    <property type="entry name" value="Winged helix' DNA-binding domain"/>
    <property type="match status" value="1"/>
</dbReference>
<evidence type="ECO:0000313" key="6">
    <source>
        <dbReference type="EMBL" id="KVG72157.1"/>
    </source>
</evidence>